<evidence type="ECO:0000256" key="1">
    <source>
        <dbReference type="SAM" id="SignalP"/>
    </source>
</evidence>
<dbReference type="EMBL" id="AEIU01000003">
    <property type="protein sequence ID" value="EFP98478.1"/>
    <property type="molecule type" value="Genomic_DNA"/>
</dbReference>
<protein>
    <submittedName>
        <fullName evidence="2">Uncharacterized protein</fullName>
    </submittedName>
</protein>
<accession>E3BEW1</accession>
<dbReference type="Proteomes" id="UP000002943">
    <property type="component" value="Unassembled WGS sequence"/>
</dbReference>
<dbReference type="AlphaFoldDB" id="E3BEW1"/>
<reference evidence="2 3" key="1">
    <citation type="journal article" date="2012" name="Int. J. Syst. Evol. Microbiol.">
        <title>Vibrio caribbeanicus sp. nov., isolated from the marine sponge Scleritoderma cyanea.</title>
        <authorList>
            <person name="Hoffmann M."/>
            <person name="Monday S.R."/>
            <person name="Allard M.W."/>
            <person name="Strain E.A."/>
            <person name="Whittaker P."/>
            <person name="Naum M."/>
            <person name="McCarthy P.J."/>
            <person name="Lopez J.V."/>
            <person name="Fischer M."/>
            <person name="Brown E.W."/>
        </authorList>
    </citation>
    <scope>NUCLEOTIDE SEQUENCE [LARGE SCALE GENOMIC DNA]</scope>
    <source>
        <strain evidence="2 3">ATCC BAA-2122</strain>
    </source>
</reference>
<organism evidence="2 3">
    <name type="scientific">Vibrio caribbeanicus ATCC BAA-2122</name>
    <dbReference type="NCBI Taxonomy" id="796620"/>
    <lineage>
        <taxon>Bacteria</taxon>
        <taxon>Pseudomonadati</taxon>
        <taxon>Pseudomonadota</taxon>
        <taxon>Gammaproteobacteria</taxon>
        <taxon>Vibrionales</taxon>
        <taxon>Vibrionaceae</taxon>
        <taxon>Vibrio</taxon>
    </lineage>
</organism>
<evidence type="ECO:0000313" key="2">
    <source>
        <dbReference type="EMBL" id="EFP98478.1"/>
    </source>
</evidence>
<sequence length="122" mass="13832">MTGNYKGKLKLKRFITFMGLTLSLSYAHASGEPSGTQHSGVFFIKSILVDGRESLRYFTVDRKISFCSKQIETFWLDNNYVNESGNKSLLSTLMLAKSANLKVQVYYTTADDYCRATMMKVL</sequence>
<keyword evidence="3" id="KW-1185">Reference proteome</keyword>
<keyword evidence="1" id="KW-0732">Signal</keyword>
<feature type="signal peptide" evidence="1">
    <location>
        <begin position="1"/>
        <end position="29"/>
    </location>
</feature>
<evidence type="ECO:0000313" key="3">
    <source>
        <dbReference type="Proteomes" id="UP000002943"/>
    </source>
</evidence>
<comment type="caution">
    <text evidence="2">The sequence shown here is derived from an EMBL/GenBank/DDBJ whole genome shotgun (WGS) entry which is preliminary data.</text>
</comment>
<gene>
    <name evidence="2" type="ORF">VIBC2010_16234</name>
</gene>
<name>E3BEW1_9VIBR</name>
<feature type="chain" id="PRO_5003167008" evidence="1">
    <location>
        <begin position="30"/>
        <end position="122"/>
    </location>
</feature>
<proteinExistence type="predicted"/>